<dbReference type="Pfam" id="PF00241">
    <property type="entry name" value="Cofilin_ADF"/>
    <property type="match status" value="1"/>
</dbReference>
<sequence length="127" mass="14195">TIGRSRGYKLCISLAVYLSVLMLLYTSVNRALFAYDGVTNRLRLSDSGVGGVLELASKLHPRRPLYGLCRVEQPGPALSHIVMIIWVGEGVDDYRRAECATHVPAIRAFFKVKPNTHQMKVLKCSEY</sequence>
<keyword evidence="1" id="KW-0472">Membrane</keyword>
<dbReference type="GO" id="GO:0048812">
    <property type="term" value="P:neuron projection morphogenesis"/>
    <property type="evidence" value="ECO:0007669"/>
    <property type="project" value="TreeGrafter"/>
</dbReference>
<dbReference type="GO" id="GO:0030833">
    <property type="term" value="P:regulation of actin filament polymerization"/>
    <property type="evidence" value="ECO:0007669"/>
    <property type="project" value="TreeGrafter"/>
</dbReference>
<evidence type="ECO:0000256" key="1">
    <source>
        <dbReference type="SAM" id="Phobius"/>
    </source>
</evidence>
<organism evidence="3 4">
    <name type="scientific">Electrophorus electricus</name>
    <name type="common">Electric eel</name>
    <name type="synonym">Gymnotus electricus</name>
    <dbReference type="NCBI Taxonomy" id="8005"/>
    <lineage>
        <taxon>Eukaryota</taxon>
        <taxon>Metazoa</taxon>
        <taxon>Chordata</taxon>
        <taxon>Craniata</taxon>
        <taxon>Vertebrata</taxon>
        <taxon>Euteleostomi</taxon>
        <taxon>Actinopterygii</taxon>
        <taxon>Neopterygii</taxon>
        <taxon>Teleostei</taxon>
        <taxon>Ostariophysi</taxon>
        <taxon>Gymnotiformes</taxon>
        <taxon>Gymnotoidei</taxon>
        <taxon>Gymnotidae</taxon>
        <taxon>Electrophorus</taxon>
    </lineage>
</organism>
<dbReference type="GO" id="GO:0030425">
    <property type="term" value="C:dendrite"/>
    <property type="evidence" value="ECO:0007669"/>
    <property type="project" value="TreeGrafter"/>
</dbReference>
<reference evidence="3" key="5">
    <citation type="submission" date="2025-09" db="UniProtKB">
        <authorList>
            <consortium name="Ensembl"/>
        </authorList>
    </citation>
    <scope>IDENTIFICATION</scope>
</reference>
<dbReference type="GO" id="GO:0061003">
    <property type="term" value="P:positive regulation of dendritic spine morphogenesis"/>
    <property type="evidence" value="ECO:0007669"/>
    <property type="project" value="TreeGrafter"/>
</dbReference>
<dbReference type="GO" id="GO:0051015">
    <property type="term" value="F:actin filament binding"/>
    <property type="evidence" value="ECO:0007669"/>
    <property type="project" value="TreeGrafter"/>
</dbReference>
<dbReference type="InterPro" id="IPR002108">
    <property type="entry name" value="ADF-H"/>
</dbReference>
<dbReference type="PANTHER" id="PTHR10829:SF9">
    <property type="entry name" value="ADF-H DOMAIN-CONTAINING PROTEIN"/>
    <property type="match status" value="1"/>
</dbReference>
<dbReference type="AlphaFoldDB" id="A0A4W4FVQ1"/>
<reference evidence="4" key="1">
    <citation type="journal article" date="2014" name="Science">
        <title>Nonhuman genetics. Genomic basis for the convergent evolution of electric organs.</title>
        <authorList>
            <person name="Gallant J.R."/>
            <person name="Traeger L.L."/>
            <person name="Volkening J.D."/>
            <person name="Moffett H."/>
            <person name="Chen P.H."/>
            <person name="Novina C.D."/>
            <person name="Phillips G.N.Jr."/>
            <person name="Anand R."/>
            <person name="Wells G.B."/>
            <person name="Pinch M."/>
            <person name="Guth R."/>
            <person name="Unguez G.A."/>
            <person name="Albert J.S."/>
            <person name="Zakon H.H."/>
            <person name="Samanta M.P."/>
            <person name="Sussman M.R."/>
        </authorList>
    </citation>
    <scope>NUCLEOTIDE SEQUENCE [LARGE SCALE GENOMIC DNA]</scope>
</reference>
<reference evidence="3" key="4">
    <citation type="submission" date="2025-08" db="UniProtKB">
        <authorList>
            <consortium name="Ensembl"/>
        </authorList>
    </citation>
    <scope>IDENTIFICATION</scope>
</reference>
<feature type="domain" description="ADF-H" evidence="2">
    <location>
        <begin position="28"/>
        <end position="111"/>
    </location>
</feature>
<feature type="transmembrane region" description="Helical" evidence="1">
    <location>
        <begin position="7"/>
        <end position="25"/>
    </location>
</feature>
<dbReference type="InterPro" id="IPR029006">
    <property type="entry name" value="ADF-H/Gelsolin-like_dom_sf"/>
</dbReference>
<protein>
    <recommendedName>
        <fullName evidence="2">ADF-H domain-containing protein</fullName>
    </recommendedName>
</protein>
<dbReference type="GO" id="GO:0045773">
    <property type="term" value="P:positive regulation of axon extension"/>
    <property type="evidence" value="ECO:0007669"/>
    <property type="project" value="TreeGrafter"/>
</dbReference>
<evidence type="ECO:0000259" key="2">
    <source>
        <dbReference type="Pfam" id="PF00241"/>
    </source>
</evidence>
<dbReference type="GO" id="GO:0045211">
    <property type="term" value="C:postsynaptic membrane"/>
    <property type="evidence" value="ECO:0007669"/>
    <property type="project" value="TreeGrafter"/>
</dbReference>
<dbReference type="STRING" id="8005.ENSEEEP00000028378"/>
<dbReference type="GeneTree" id="ENSGT00940000166263"/>
<dbReference type="GO" id="GO:0030864">
    <property type="term" value="C:cortical actin cytoskeleton"/>
    <property type="evidence" value="ECO:0007669"/>
    <property type="project" value="TreeGrafter"/>
</dbReference>
<dbReference type="OMA" id="YHKRSHR"/>
<reference evidence="3" key="3">
    <citation type="submission" date="2020-05" db="EMBL/GenBank/DDBJ databases">
        <title>Electrophorus electricus (electric eel) genome, fEleEle1, primary haplotype.</title>
        <authorList>
            <person name="Myers G."/>
            <person name="Meyer A."/>
            <person name="Fedrigo O."/>
            <person name="Formenti G."/>
            <person name="Rhie A."/>
            <person name="Tracey A."/>
            <person name="Sims Y."/>
            <person name="Jarvis E.D."/>
        </authorList>
    </citation>
    <scope>NUCLEOTIDE SEQUENCE [LARGE SCALE GENOMIC DNA]</scope>
</reference>
<dbReference type="SUPFAM" id="SSF55753">
    <property type="entry name" value="Actin depolymerizing proteins"/>
    <property type="match status" value="1"/>
</dbReference>
<dbReference type="PANTHER" id="PTHR10829">
    <property type="entry name" value="CORTACTIN AND DREBRIN"/>
    <property type="match status" value="1"/>
</dbReference>
<name>A0A4W4FVQ1_ELEEL</name>
<dbReference type="Proteomes" id="UP000314983">
    <property type="component" value="Chromosome 6"/>
</dbReference>
<dbReference type="Gene3D" id="3.40.20.10">
    <property type="entry name" value="Severin"/>
    <property type="match status" value="1"/>
</dbReference>
<dbReference type="GO" id="GO:0005884">
    <property type="term" value="C:actin filament"/>
    <property type="evidence" value="ECO:0007669"/>
    <property type="project" value="TreeGrafter"/>
</dbReference>
<dbReference type="GO" id="GO:0030027">
    <property type="term" value="C:lamellipodium"/>
    <property type="evidence" value="ECO:0007669"/>
    <property type="project" value="TreeGrafter"/>
</dbReference>
<reference evidence="4" key="2">
    <citation type="journal article" date="2017" name="Sci. Adv.">
        <title>A tail of two voltages: Proteomic comparison of the three electric organs of the electric eel.</title>
        <authorList>
            <person name="Traeger L.L."/>
            <person name="Sabat G."/>
            <person name="Barrett-Wilt G.A."/>
            <person name="Wells G.B."/>
            <person name="Sussman M.R."/>
        </authorList>
    </citation>
    <scope>NUCLEOTIDE SEQUENCE [LARGE SCALE GENOMIC DNA]</scope>
</reference>
<dbReference type="Ensembl" id="ENSEEET00000028705.2">
    <property type="protein sequence ID" value="ENSEEEP00000028378.2"/>
    <property type="gene ID" value="ENSEEEG00000013647.2"/>
</dbReference>
<proteinExistence type="predicted"/>
<keyword evidence="1" id="KW-0812">Transmembrane</keyword>
<dbReference type="GO" id="GO:0014069">
    <property type="term" value="C:postsynaptic density"/>
    <property type="evidence" value="ECO:0007669"/>
    <property type="project" value="TreeGrafter"/>
</dbReference>
<accession>A0A4W4FVQ1</accession>
<dbReference type="GO" id="GO:0030427">
    <property type="term" value="C:site of polarized growth"/>
    <property type="evidence" value="ECO:0007669"/>
    <property type="project" value="TreeGrafter"/>
</dbReference>
<keyword evidence="1" id="KW-1133">Transmembrane helix</keyword>
<dbReference type="GO" id="GO:0098974">
    <property type="term" value="P:postsynaptic actin cytoskeleton organization"/>
    <property type="evidence" value="ECO:0007669"/>
    <property type="project" value="TreeGrafter"/>
</dbReference>
<evidence type="ECO:0000313" key="3">
    <source>
        <dbReference type="Ensembl" id="ENSEEEP00000028378.2"/>
    </source>
</evidence>
<keyword evidence="4" id="KW-1185">Reference proteome</keyword>
<evidence type="ECO:0000313" key="4">
    <source>
        <dbReference type="Proteomes" id="UP000314983"/>
    </source>
</evidence>